<gene>
    <name evidence="2" type="ORF">NCU02774</name>
</gene>
<dbReference type="InParanoid" id="Q7SE20"/>
<evidence type="ECO:0000313" key="3">
    <source>
        <dbReference type="Proteomes" id="UP000001805"/>
    </source>
</evidence>
<organism evidence="2 3">
    <name type="scientific">Neurospora crassa (strain ATCC 24698 / 74-OR23-1A / CBS 708.71 / DSM 1257 / FGSC 987)</name>
    <dbReference type="NCBI Taxonomy" id="367110"/>
    <lineage>
        <taxon>Eukaryota</taxon>
        <taxon>Fungi</taxon>
        <taxon>Dikarya</taxon>
        <taxon>Ascomycota</taxon>
        <taxon>Pezizomycotina</taxon>
        <taxon>Sordariomycetes</taxon>
        <taxon>Sordariomycetidae</taxon>
        <taxon>Sordariales</taxon>
        <taxon>Sordariaceae</taxon>
        <taxon>Neurospora</taxon>
    </lineage>
</organism>
<dbReference type="VEuPathDB" id="FungiDB:NCU02774"/>
<sequence>MVARYSNKAPCLVVAIRRWPSLVAVLSSSGIRLRASTSYRLPNTKIGPCISRNEQHVKLDGRLGIDYPKASAADELTCRGLPSDERAFAQYHMYHIADGSGQEPGSGLDCLSTFDFPPSGQETLASYLVPAILGKQPRFHGRAVHRADSSLTHPSQGNLSSTHRHRHDTASRGGFKGTIVSKAIDEK</sequence>
<feature type="region of interest" description="Disordered" evidence="1">
    <location>
        <begin position="146"/>
        <end position="187"/>
    </location>
</feature>
<feature type="compositionally biased region" description="Polar residues" evidence="1">
    <location>
        <begin position="149"/>
        <end position="161"/>
    </location>
</feature>
<dbReference type="KEGG" id="ncr:NCU02774"/>
<dbReference type="RefSeq" id="XP_964269.1">
    <property type="nucleotide sequence ID" value="XM_959176.1"/>
</dbReference>
<accession>Q7SE20</accession>
<dbReference type="GeneID" id="3880418"/>
<name>Q7SE20_NEUCR</name>
<keyword evidence="3" id="KW-1185">Reference proteome</keyword>
<reference evidence="2 3" key="1">
    <citation type="journal article" date="2003" name="Nature">
        <title>The genome sequence of the filamentous fungus Neurospora crassa.</title>
        <authorList>
            <person name="Galagan J.E."/>
            <person name="Calvo S.E."/>
            <person name="Borkovich K.A."/>
            <person name="Selker E.U."/>
            <person name="Read N.D."/>
            <person name="Jaffe D."/>
            <person name="FitzHugh W."/>
            <person name="Ma L.J."/>
            <person name="Smirnov S."/>
            <person name="Purcell S."/>
            <person name="Rehman B."/>
            <person name="Elkins T."/>
            <person name="Engels R."/>
            <person name="Wang S."/>
            <person name="Nielsen C.B."/>
            <person name="Butler J."/>
            <person name="Endrizzi M."/>
            <person name="Qui D."/>
            <person name="Ianakiev P."/>
            <person name="Bell-Pedersen D."/>
            <person name="Nelson M.A."/>
            <person name="Werner-Washburne M."/>
            <person name="Selitrennikoff C.P."/>
            <person name="Kinsey J.A."/>
            <person name="Braun E.L."/>
            <person name="Zelter A."/>
            <person name="Schulte U."/>
            <person name="Kothe G.O."/>
            <person name="Jedd G."/>
            <person name="Mewes W."/>
            <person name="Staben C."/>
            <person name="Marcotte E."/>
            <person name="Greenberg D."/>
            <person name="Roy A."/>
            <person name="Foley K."/>
            <person name="Naylor J."/>
            <person name="Stange-Thomann N."/>
            <person name="Barrett R."/>
            <person name="Gnerre S."/>
            <person name="Kamal M."/>
            <person name="Kamvysselis M."/>
            <person name="Mauceli E."/>
            <person name="Bielke C."/>
            <person name="Rudd S."/>
            <person name="Frishman D."/>
            <person name="Krystofova S."/>
            <person name="Rasmussen C."/>
            <person name="Metzenberg R.L."/>
            <person name="Perkins D.D."/>
            <person name="Kroken S."/>
            <person name="Cogoni C."/>
            <person name="Macino G."/>
            <person name="Catcheside D."/>
            <person name="Li W."/>
            <person name="Pratt R.J."/>
            <person name="Osmani S.A."/>
            <person name="DeSouza C.P."/>
            <person name="Glass L."/>
            <person name="Orbach M.J."/>
            <person name="Berglund J.A."/>
            <person name="Voelker R."/>
            <person name="Yarden O."/>
            <person name="Plamann M."/>
            <person name="Seiler S."/>
            <person name="Dunlap J."/>
            <person name="Radford A."/>
            <person name="Aramayo R."/>
            <person name="Natvig D.O."/>
            <person name="Alex L.A."/>
            <person name="Mannhaupt G."/>
            <person name="Ebbole D.J."/>
            <person name="Freitag M."/>
            <person name="Paulsen I."/>
            <person name="Sachs M.S."/>
            <person name="Lander E.S."/>
            <person name="Nusbaum C."/>
            <person name="Birren B."/>
        </authorList>
    </citation>
    <scope>NUCLEOTIDE SEQUENCE [LARGE SCALE GENOMIC DNA]</scope>
    <source>
        <strain evidence="3">ATCC 24698 / 74-OR23-1A / CBS 708.71 / DSM 1257 / FGSC 987</strain>
    </source>
</reference>
<dbReference type="HOGENOM" id="CLU_1448084_0_0_1"/>
<protein>
    <submittedName>
        <fullName evidence="2">Uncharacterized protein</fullName>
    </submittedName>
</protein>
<evidence type="ECO:0000313" key="2">
    <source>
        <dbReference type="EMBL" id="EAA35033.1"/>
    </source>
</evidence>
<evidence type="ECO:0000256" key="1">
    <source>
        <dbReference type="SAM" id="MobiDB-lite"/>
    </source>
</evidence>
<dbReference type="EMBL" id="CM002236">
    <property type="protein sequence ID" value="EAA35033.1"/>
    <property type="molecule type" value="Genomic_DNA"/>
</dbReference>
<dbReference type="PaxDb" id="5141-EFNCRP00000002336"/>
<dbReference type="AlphaFoldDB" id="Q7SE20"/>
<dbReference type="Proteomes" id="UP000001805">
    <property type="component" value="Chromosome 1, Linkage Group I"/>
</dbReference>
<proteinExistence type="predicted"/>